<evidence type="ECO:0000259" key="2">
    <source>
        <dbReference type="PROSITE" id="PS50097"/>
    </source>
</evidence>
<evidence type="ECO:0000313" key="4">
    <source>
        <dbReference type="Proteomes" id="UP000053477"/>
    </source>
</evidence>
<organism evidence="3 4">
    <name type="scientific">Schizopora paradoxa</name>
    <dbReference type="NCBI Taxonomy" id="27342"/>
    <lineage>
        <taxon>Eukaryota</taxon>
        <taxon>Fungi</taxon>
        <taxon>Dikarya</taxon>
        <taxon>Basidiomycota</taxon>
        <taxon>Agaricomycotina</taxon>
        <taxon>Agaricomycetes</taxon>
        <taxon>Hymenochaetales</taxon>
        <taxon>Schizoporaceae</taxon>
        <taxon>Schizopora</taxon>
    </lineage>
</organism>
<dbReference type="InterPro" id="IPR000210">
    <property type="entry name" value="BTB/POZ_dom"/>
</dbReference>
<reference evidence="3 4" key="1">
    <citation type="submission" date="2015-04" db="EMBL/GenBank/DDBJ databases">
        <title>Complete genome sequence of Schizopora paradoxa KUC8140, a cosmopolitan wood degrader in East Asia.</title>
        <authorList>
            <consortium name="DOE Joint Genome Institute"/>
            <person name="Min B."/>
            <person name="Park H."/>
            <person name="Jang Y."/>
            <person name="Kim J.-J."/>
            <person name="Kim K.H."/>
            <person name="Pangilinan J."/>
            <person name="Lipzen A."/>
            <person name="Riley R."/>
            <person name="Grigoriev I.V."/>
            <person name="Spatafora J.W."/>
            <person name="Choi I.-G."/>
        </authorList>
    </citation>
    <scope>NUCLEOTIDE SEQUENCE [LARGE SCALE GENOMIC DNA]</scope>
    <source>
        <strain evidence="3 4">KUC8140</strain>
    </source>
</reference>
<keyword evidence="4" id="KW-1185">Reference proteome</keyword>
<dbReference type="AlphaFoldDB" id="A0A0H2R509"/>
<name>A0A0H2R509_9AGAM</name>
<feature type="region of interest" description="Disordered" evidence="1">
    <location>
        <begin position="1"/>
        <end position="25"/>
    </location>
</feature>
<accession>A0A0H2R509</accession>
<gene>
    <name evidence="3" type="ORF">SCHPADRAFT_947612</name>
</gene>
<dbReference type="InParanoid" id="A0A0H2R509"/>
<evidence type="ECO:0000313" key="3">
    <source>
        <dbReference type="EMBL" id="KLO04558.1"/>
    </source>
</evidence>
<dbReference type="InterPro" id="IPR011333">
    <property type="entry name" value="SKP1/BTB/POZ_sf"/>
</dbReference>
<proteinExistence type="predicted"/>
<dbReference type="Proteomes" id="UP000053477">
    <property type="component" value="Unassembled WGS sequence"/>
</dbReference>
<evidence type="ECO:0000256" key="1">
    <source>
        <dbReference type="SAM" id="MobiDB-lite"/>
    </source>
</evidence>
<dbReference type="PROSITE" id="PS50097">
    <property type="entry name" value="BTB"/>
    <property type="match status" value="1"/>
</dbReference>
<sequence length="356" mass="40393">MLPPSNRPRSASNASNDEVEEANKSPVLDGNPILLAKPHDELWYKDGNIVLATDVHLYKLHKGILANCSTVFRDMFDSLREEGDESGDSAPAVCSASCSEKWENVPLVKMVGDRDDDVYHFLMFFYKRSFFRAHQPSTRTFAVFSSLVTMGAKYDVGEIRSELVEFLVDFFPTTLDAFDKEKSSEIFSDTREGQAFWLLRAAKQFLNEPTLLPSLYYACASQPLWTIFSLSHLLDRHDVEIIIVGREKMLRYSHRVATALFHPYADGHLRCSSDCLNAKASILQAYPDSNSDSSWHPPFPLEIAIDGALAVNPDTSTNVCYSCNMNYRSSIKAIREMLWRDLPYIFQLGSWEELLN</sequence>
<dbReference type="EMBL" id="KQ086501">
    <property type="protein sequence ID" value="KLO04558.1"/>
    <property type="molecule type" value="Genomic_DNA"/>
</dbReference>
<feature type="domain" description="BTB" evidence="2">
    <location>
        <begin position="47"/>
        <end position="126"/>
    </location>
</feature>
<protein>
    <recommendedName>
        <fullName evidence="2">BTB domain-containing protein</fullName>
    </recommendedName>
</protein>
<dbReference type="Gene3D" id="3.30.710.10">
    <property type="entry name" value="Potassium Channel Kv1.1, Chain A"/>
    <property type="match status" value="1"/>
</dbReference>
<feature type="compositionally biased region" description="Low complexity" evidence="1">
    <location>
        <begin position="7"/>
        <end position="16"/>
    </location>
</feature>
<dbReference type="OrthoDB" id="3217871at2759"/>